<proteinExistence type="predicted"/>
<dbReference type="AlphaFoldDB" id="A0A0A9BL10"/>
<accession>A0A0A9BL10</accession>
<protein>
    <submittedName>
        <fullName evidence="2">Uncharacterized protein</fullName>
    </submittedName>
</protein>
<organism evidence="2">
    <name type="scientific">Arundo donax</name>
    <name type="common">Giant reed</name>
    <name type="synonym">Donax arundinaceus</name>
    <dbReference type="NCBI Taxonomy" id="35708"/>
    <lineage>
        <taxon>Eukaryota</taxon>
        <taxon>Viridiplantae</taxon>
        <taxon>Streptophyta</taxon>
        <taxon>Embryophyta</taxon>
        <taxon>Tracheophyta</taxon>
        <taxon>Spermatophyta</taxon>
        <taxon>Magnoliopsida</taxon>
        <taxon>Liliopsida</taxon>
        <taxon>Poales</taxon>
        <taxon>Poaceae</taxon>
        <taxon>PACMAD clade</taxon>
        <taxon>Arundinoideae</taxon>
        <taxon>Arundineae</taxon>
        <taxon>Arundo</taxon>
    </lineage>
</organism>
<dbReference type="Gene3D" id="3.80.10.10">
    <property type="entry name" value="Ribonuclease Inhibitor"/>
    <property type="match status" value="1"/>
</dbReference>
<dbReference type="SUPFAM" id="SSF52047">
    <property type="entry name" value="RNI-like"/>
    <property type="match status" value="1"/>
</dbReference>
<evidence type="ECO:0000256" key="1">
    <source>
        <dbReference type="SAM" id="MobiDB-lite"/>
    </source>
</evidence>
<dbReference type="EMBL" id="GBRH01237928">
    <property type="protein sequence ID" value="JAD59967.1"/>
    <property type="molecule type" value="Transcribed_RNA"/>
</dbReference>
<feature type="region of interest" description="Disordered" evidence="1">
    <location>
        <begin position="80"/>
        <end position="99"/>
    </location>
</feature>
<dbReference type="PANTHER" id="PTHR36766">
    <property type="entry name" value="PLANT BROAD-SPECTRUM MILDEW RESISTANCE PROTEIN RPW8"/>
    <property type="match status" value="1"/>
</dbReference>
<sequence length="99" mass="11211">MDLEILPEWLGQLICLEVLTISECPNVTSLPASIKNLTAMKRLHISHCPRLIQRCRGEDSHKISHIPEVTLDFRRFISGQGSESKPEHAVRLSGRIRLS</sequence>
<dbReference type="InterPro" id="IPR032675">
    <property type="entry name" value="LRR_dom_sf"/>
</dbReference>
<reference evidence="2" key="1">
    <citation type="submission" date="2014-09" db="EMBL/GenBank/DDBJ databases">
        <authorList>
            <person name="Magalhaes I.L.F."/>
            <person name="Oliveira U."/>
            <person name="Santos F.R."/>
            <person name="Vidigal T.H.D.A."/>
            <person name="Brescovit A.D."/>
            <person name="Santos A.J."/>
        </authorList>
    </citation>
    <scope>NUCLEOTIDE SEQUENCE</scope>
    <source>
        <tissue evidence="2">Shoot tissue taken approximately 20 cm above the soil surface</tissue>
    </source>
</reference>
<name>A0A0A9BL10_ARUDO</name>
<evidence type="ECO:0000313" key="2">
    <source>
        <dbReference type="EMBL" id="JAD59967.1"/>
    </source>
</evidence>
<dbReference type="PANTHER" id="PTHR36766:SF40">
    <property type="entry name" value="DISEASE RESISTANCE PROTEIN RGA3"/>
    <property type="match status" value="1"/>
</dbReference>
<reference evidence="2" key="2">
    <citation type="journal article" date="2015" name="Data Brief">
        <title>Shoot transcriptome of the giant reed, Arundo donax.</title>
        <authorList>
            <person name="Barrero R.A."/>
            <person name="Guerrero F.D."/>
            <person name="Moolhuijzen P."/>
            <person name="Goolsby J.A."/>
            <person name="Tidwell J."/>
            <person name="Bellgard S.E."/>
            <person name="Bellgard M.I."/>
        </authorList>
    </citation>
    <scope>NUCLEOTIDE SEQUENCE</scope>
    <source>
        <tissue evidence="2">Shoot tissue taken approximately 20 cm above the soil surface</tissue>
    </source>
</reference>